<proteinExistence type="predicted"/>
<name>A0ABR1QP37_9PEZI</name>
<evidence type="ECO:0000256" key="1">
    <source>
        <dbReference type="SAM" id="MobiDB-lite"/>
    </source>
</evidence>
<feature type="region of interest" description="Disordered" evidence="1">
    <location>
        <begin position="33"/>
        <end position="56"/>
    </location>
</feature>
<evidence type="ECO:0000313" key="2">
    <source>
        <dbReference type="EMBL" id="KAK7961702.1"/>
    </source>
</evidence>
<gene>
    <name evidence="2" type="ORF">PG986_002527</name>
</gene>
<keyword evidence="3" id="KW-1185">Reference proteome</keyword>
<dbReference type="GeneID" id="92071811"/>
<sequence>MRPLQICVAPGEPGFLTPMRVNALHRALRHHVADNRHPPPTSADSSSAPPSNSPALLLAFEPAPSYKVPRARDEDKVKSGLQQALQVPQLNALGARGLADSEAGPKDEQQHASGELTLKPDVLFSTHKRAVYRGPGMLALWPILDAKSPTLSKIREEDAEKALANVAIAFLGRLYGNRGLGNVTHRPGLGLWVDSMHFREARQIADIEVFPQEPEQQEAGEQQPKEDAASDVISCRLDINLDVPVLGSSDTNPWARLDDIGLRGQDTTSVAVELSATDERSHGELMVTESAMAELGAAFATELGLEKPLLVGPEEAFGEDWRQMGYEEPVEDPSKRSWLADTLTLVGASAIFGLFE</sequence>
<dbReference type="Gene3D" id="3.30.930.10">
    <property type="entry name" value="Bira Bifunctional Protein, Domain 2"/>
    <property type="match status" value="1"/>
</dbReference>
<dbReference type="RefSeq" id="XP_066703813.1">
    <property type="nucleotide sequence ID" value="XM_066838749.1"/>
</dbReference>
<comment type="caution">
    <text evidence="2">The sequence shown here is derived from an EMBL/GenBank/DDBJ whole genome shotgun (WGS) entry which is preliminary data.</text>
</comment>
<evidence type="ECO:0000313" key="3">
    <source>
        <dbReference type="Proteomes" id="UP001391051"/>
    </source>
</evidence>
<feature type="compositionally biased region" description="Low complexity" evidence="1">
    <location>
        <begin position="42"/>
        <end position="56"/>
    </location>
</feature>
<dbReference type="EMBL" id="JAQQWE010000002">
    <property type="protein sequence ID" value="KAK7961702.1"/>
    <property type="molecule type" value="Genomic_DNA"/>
</dbReference>
<dbReference type="InterPro" id="IPR045864">
    <property type="entry name" value="aa-tRNA-synth_II/BPL/LPL"/>
</dbReference>
<protein>
    <submittedName>
        <fullName evidence="2">Uncharacterized protein</fullName>
    </submittedName>
</protein>
<dbReference type="Proteomes" id="UP001391051">
    <property type="component" value="Unassembled WGS sequence"/>
</dbReference>
<accession>A0ABR1QP37</accession>
<reference evidence="2 3" key="1">
    <citation type="submission" date="2023-01" db="EMBL/GenBank/DDBJ databases">
        <title>Analysis of 21 Apiospora genomes using comparative genomics revels a genus with tremendous synthesis potential of carbohydrate active enzymes and secondary metabolites.</title>
        <authorList>
            <person name="Sorensen T."/>
        </authorList>
    </citation>
    <scope>NUCLEOTIDE SEQUENCE [LARGE SCALE GENOMIC DNA]</scope>
    <source>
        <strain evidence="2 3">CBS 24483</strain>
    </source>
</reference>
<organism evidence="2 3">
    <name type="scientific">Apiospora aurea</name>
    <dbReference type="NCBI Taxonomy" id="335848"/>
    <lineage>
        <taxon>Eukaryota</taxon>
        <taxon>Fungi</taxon>
        <taxon>Dikarya</taxon>
        <taxon>Ascomycota</taxon>
        <taxon>Pezizomycotina</taxon>
        <taxon>Sordariomycetes</taxon>
        <taxon>Xylariomycetidae</taxon>
        <taxon>Amphisphaeriales</taxon>
        <taxon>Apiosporaceae</taxon>
        <taxon>Apiospora</taxon>
    </lineage>
</organism>